<evidence type="ECO:0000256" key="4">
    <source>
        <dbReference type="SAM" id="Phobius"/>
    </source>
</evidence>
<keyword evidence="1 5" id="KW-0489">Methyltransferase</keyword>
<keyword evidence="4" id="KW-0812">Transmembrane</keyword>
<evidence type="ECO:0000256" key="1">
    <source>
        <dbReference type="ARBA" id="ARBA00022603"/>
    </source>
</evidence>
<gene>
    <name evidence="5" type="ORF">V6E02_00380</name>
</gene>
<protein>
    <submittedName>
        <fullName evidence="5">Class I SAM-dependent methyltransferase</fullName>
    </submittedName>
</protein>
<keyword evidence="4" id="KW-0472">Membrane</keyword>
<name>A0ABV0EDW9_9BURK</name>
<dbReference type="PANTHER" id="PTHR13610:SF9">
    <property type="entry name" value="FI06469P"/>
    <property type="match status" value="1"/>
</dbReference>
<dbReference type="InterPro" id="IPR029063">
    <property type="entry name" value="SAM-dependent_MTases_sf"/>
</dbReference>
<keyword evidence="3" id="KW-0949">S-adenosyl-L-methionine</keyword>
<keyword evidence="6" id="KW-1185">Reference proteome</keyword>
<feature type="transmembrane region" description="Helical" evidence="4">
    <location>
        <begin position="58"/>
        <end position="87"/>
    </location>
</feature>
<dbReference type="GO" id="GO:0008168">
    <property type="term" value="F:methyltransferase activity"/>
    <property type="evidence" value="ECO:0007669"/>
    <property type="project" value="UniProtKB-KW"/>
</dbReference>
<dbReference type="PANTHER" id="PTHR13610">
    <property type="entry name" value="METHYLTRANSFERASE DOMAIN-CONTAINING PROTEIN"/>
    <property type="match status" value="1"/>
</dbReference>
<dbReference type="RefSeq" id="WP_347306047.1">
    <property type="nucleotide sequence ID" value="NZ_JBAJEX010000001.1"/>
</dbReference>
<sequence length="236" mass="26317">MALRAALAQLGAGLAVATLAFFFALPAAAWFLLHSLGATTFAAALRLPWWWLPIQFGFVPALLLVASLEIAPAWFLAAFLLLSLIYWSTWRSRVPLYLSGQPVWQAIEAHLPVSGRVLDLGAGLGGPLLYLARRRPDLQFEGIEAAPLPWLASCMRAWGLANLRLRWGSFWRLPLESYDLVFAYLSPAAMPQLWQKVRAEMRPGSLFISVEFPVPGVAADQIIETGGRQRLYLWRF</sequence>
<evidence type="ECO:0000313" key="6">
    <source>
        <dbReference type="Proteomes" id="UP001482231"/>
    </source>
</evidence>
<comment type="caution">
    <text evidence="5">The sequence shown here is derived from an EMBL/GenBank/DDBJ whole genome shotgun (WGS) entry which is preliminary data.</text>
</comment>
<reference evidence="5 6" key="1">
    <citation type="submission" date="2024-02" db="EMBL/GenBank/DDBJ databases">
        <title>New thermophilic sulfur-oxidizing bacteria from a hot springs of the Uzon caldera (Kamchatka, Russia).</title>
        <authorList>
            <person name="Dukat A.M."/>
            <person name="Elcheninov A.G."/>
            <person name="Frolov E.N."/>
        </authorList>
    </citation>
    <scope>NUCLEOTIDE SEQUENCE [LARGE SCALE GENOMIC DNA]</scope>
    <source>
        <strain evidence="5 6">AK1</strain>
    </source>
</reference>
<dbReference type="GO" id="GO:0032259">
    <property type="term" value="P:methylation"/>
    <property type="evidence" value="ECO:0007669"/>
    <property type="project" value="UniProtKB-KW"/>
</dbReference>
<keyword evidence="4" id="KW-1133">Transmembrane helix</keyword>
<dbReference type="Gene3D" id="3.40.50.150">
    <property type="entry name" value="Vaccinia Virus protein VP39"/>
    <property type="match status" value="1"/>
</dbReference>
<evidence type="ECO:0000313" key="5">
    <source>
        <dbReference type="EMBL" id="MEO1765678.1"/>
    </source>
</evidence>
<organism evidence="5 6">
    <name type="scientific">Thiobacter aerophilum</name>
    <dbReference type="NCBI Taxonomy" id="3121275"/>
    <lineage>
        <taxon>Bacteria</taxon>
        <taxon>Pseudomonadati</taxon>
        <taxon>Pseudomonadota</taxon>
        <taxon>Betaproteobacteria</taxon>
        <taxon>Burkholderiales</taxon>
        <taxon>Thiobacteraceae</taxon>
        <taxon>Thiobacter</taxon>
    </lineage>
</organism>
<evidence type="ECO:0000256" key="2">
    <source>
        <dbReference type="ARBA" id="ARBA00022679"/>
    </source>
</evidence>
<dbReference type="InterPro" id="IPR026170">
    <property type="entry name" value="FAM173A/B"/>
</dbReference>
<dbReference type="SUPFAM" id="SSF53335">
    <property type="entry name" value="S-adenosyl-L-methionine-dependent methyltransferases"/>
    <property type="match status" value="1"/>
</dbReference>
<keyword evidence="2" id="KW-0808">Transferase</keyword>
<evidence type="ECO:0000256" key="3">
    <source>
        <dbReference type="ARBA" id="ARBA00022691"/>
    </source>
</evidence>
<accession>A0ABV0EDW9</accession>
<dbReference type="EMBL" id="JBAJEX010000001">
    <property type="protein sequence ID" value="MEO1765678.1"/>
    <property type="molecule type" value="Genomic_DNA"/>
</dbReference>
<dbReference type="Proteomes" id="UP001482231">
    <property type="component" value="Unassembled WGS sequence"/>
</dbReference>
<proteinExistence type="predicted"/>